<proteinExistence type="predicted"/>
<organism evidence="3 4">
    <name type="scientific">Ceratocystis pirilliformis</name>
    <dbReference type="NCBI Taxonomy" id="259994"/>
    <lineage>
        <taxon>Eukaryota</taxon>
        <taxon>Fungi</taxon>
        <taxon>Dikarya</taxon>
        <taxon>Ascomycota</taxon>
        <taxon>Pezizomycotina</taxon>
        <taxon>Sordariomycetes</taxon>
        <taxon>Hypocreomycetidae</taxon>
        <taxon>Microascales</taxon>
        <taxon>Ceratocystidaceae</taxon>
        <taxon>Ceratocystis</taxon>
    </lineage>
</organism>
<evidence type="ECO:0000313" key="4">
    <source>
        <dbReference type="Proteomes" id="UP001583280"/>
    </source>
</evidence>
<evidence type="ECO:0000256" key="1">
    <source>
        <dbReference type="SAM" id="MobiDB-lite"/>
    </source>
</evidence>
<protein>
    <submittedName>
        <fullName evidence="3">Uncharacterized protein</fullName>
    </submittedName>
</protein>
<gene>
    <name evidence="3" type="ORF">Cpir12675_005368</name>
</gene>
<dbReference type="Proteomes" id="UP001583280">
    <property type="component" value="Unassembled WGS sequence"/>
</dbReference>
<name>A0ABR3YRM4_9PEZI</name>
<sequence>MQLSLLPVRTVLGLVAGIQAAYIPPHVGLQRKGPHLEQDHSKSTVFPWANSTWPSISDLEMLPTPRIKSGIARRAPTEYAGFMVPKPLLINPAGTAMSYREFQEPLRAYIPEGSAIVVKNENGNLWVEPVASFAIINVTQTSALPTSSGNCADHSVTDPVGPVILPQTITDSTCLKHFLGNNTKELALESCTKTIKRSIRRHERRRTYRTFRSQEHEGQDASISPLDHSSPTWQNHTLTSTLTGSPTAASETTALPTSRYGRQSHPGWYNGAFGHHSRNGRANKSNSGQD</sequence>
<dbReference type="EMBL" id="JAWDJO010000181">
    <property type="protein sequence ID" value="KAL1890505.1"/>
    <property type="molecule type" value="Genomic_DNA"/>
</dbReference>
<feature type="signal peptide" evidence="2">
    <location>
        <begin position="1"/>
        <end position="20"/>
    </location>
</feature>
<keyword evidence="4" id="KW-1185">Reference proteome</keyword>
<accession>A0ABR3YRM4</accession>
<feature type="chain" id="PRO_5045045353" evidence="2">
    <location>
        <begin position="21"/>
        <end position="290"/>
    </location>
</feature>
<feature type="region of interest" description="Disordered" evidence="1">
    <location>
        <begin position="208"/>
        <end position="290"/>
    </location>
</feature>
<keyword evidence="2" id="KW-0732">Signal</keyword>
<comment type="caution">
    <text evidence="3">The sequence shown here is derived from an EMBL/GenBank/DDBJ whole genome shotgun (WGS) entry which is preliminary data.</text>
</comment>
<evidence type="ECO:0000256" key="2">
    <source>
        <dbReference type="SAM" id="SignalP"/>
    </source>
</evidence>
<evidence type="ECO:0000313" key="3">
    <source>
        <dbReference type="EMBL" id="KAL1890505.1"/>
    </source>
</evidence>
<reference evidence="3 4" key="1">
    <citation type="journal article" date="2024" name="IMA Fungus">
        <title>IMA Genome - F19 : A genome assembly and annotation guide to empower mycologists, including annotated draft genome sequences of Ceratocystis pirilliformis, Diaporthe australafricana, Fusarium ophioides, Paecilomyces lecythidis, and Sporothrix stenoceras.</title>
        <authorList>
            <person name="Aylward J."/>
            <person name="Wilson A.M."/>
            <person name="Visagie C.M."/>
            <person name="Spraker J."/>
            <person name="Barnes I."/>
            <person name="Buitendag C."/>
            <person name="Ceriani C."/>
            <person name="Del Mar Angel L."/>
            <person name="du Plessis D."/>
            <person name="Fuchs T."/>
            <person name="Gasser K."/>
            <person name="Kramer D."/>
            <person name="Li W."/>
            <person name="Munsamy K."/>
            <person name="Piso A."/>
            <person name="Price J.L."/>
            <person name="Sonnekus B."/>
            <person name="Thomas C."/>
            <person name="van der Nest A."/>
            <person name="van Dijk A."/>
            <person name="van Heerden A."/>
            <person name="van Vuuren N."/>
            <person name="Yilmaz N."/>
            <person name="Duong T.A."/>
            <person name="van der Merwe N.A."/>
            <person name="Wingfield M.J."/>
            <person name="Wingfield B.D."/>
        </authorList>
    </citation>
    <scope>NUCLEOTIDE SEQUENCE [LARGE SCALE GENOMIC DNA]</scope>
    <source>
        <strain evidence="3 4">CMW 12675</strain>
    </source>
</reference>
<feature type="compositionally biased region" description="Polar residues" evidence="1">
    <location>
        <begin position="227"/>
        <end position="256"/>
    </location>
</feature>